<accession>L2FCZ9</accession>
<dbReference type="Proteomes" id="UP000011096">
    <property type="component" value="Unassembled WGS sequence"/>
</dbReference>
<sequence length="264" mass="30384">MQSNMNQPIPPSLTRTARRLSVTAVELVLEIIDVLPLDRVLDLLAAENGIDDGGSALKAAISRSAAWSSLRDVDLGRLSKLWVAFNQLSLLITDRRVVSSRFRLPEMDYMCYDFKKRKTTGLEFMEKLEKDLETIFNNEILWDENFFGNQRNSRNVSLRAVCQFTPDHVDLSNYYPTDGVPKERPEGSRMKTVEECIELLPHLFSGHRRLKEARSSELRHLADLFEMYPGYLMSSKSGYYGVKNPLHIPRELRGRARTWKKSKS</sequence>
<gene>
    <name evidence="1" type="ORF">CGGC5_14527</name>
    <name evidence="2" type="ORF">CGGC5_v011405</name>
</gene>
<dbReference type="STRING" id="1213859.L2FCZ9"/>
<proteinExistence type="predicted"/>
<evidence type="ECO:0000313" key="2">
    <source>
        <dbReference type="EMBL" id="KAF4480294.1"/>
    </source>
</evidence>
<dbReference type="OrthoDB" id="191139at2759"/>
<keyword evidence="3" id="KW-1185">Reference proteome</keyword>
<evidence type="ECO:0000313" key="1">
    <source>
        <dbReference type="EMBL" id="ELA23886.1"/>
    </source>
</evidence>
<reference evidence="1" key="1">
    <citation type="submission" date="2012-08" db="EMBL/GenBank/DDBJ databases">
        <title>Genome analysis of Colletotrichum orbiculare and Colletotrichum fructicola.</title>
        <authorList>
            <person name="Gan P.H.P."/>
            <person name="Ikeda K."/>
            <person name="Irieda H."/>
            <person name="Narusaka M."/>
            <person name="O'Connell R.J."/>
            <person name="Narusaka Y."/>
            <person name="Takano Y."/>
            <person name="Kubo Y."/>
            <person name="Shirasu K."/>
        </authorList>
    </citation>
    <scope>NUCLEOTIDE SEQUENCE</scope>
    <source>
        <strain evidence="1">Nara gc5</strain>
    </source>
</reference>
<dbReference type="InParanoid" id="L2FCZ9"/>
<reference evidence="2 3" key="3">
    <citation type="submission" date="2020-04" db="EMBL/GenBank/DDBJ databases">
        <title>Genome sequencing and assembly of multiple isolates from the Colletotrichum gloeosporioides species complex.</title>
        <authorList>
            <person name="Gan P."/>
            <person name="Shirasu K."/>
        </authorList>
    </citation>
    <scope>NUCLEOTIDE SEQUENCE [LARGE SCALE GENOMIC DNA]</scope>
    <source>
        <strain evidence="2 3">Nara gc5</strain>
    </source>
</reference>
<name>L2FCZ9_COLFN</name>
<dbReference type="HOGENOM" id="CLU_1053789_0_0_1"/>
<protein>
    <submittedName>
        <fullName evidence="1">Uncharacterized protein</fullName>
    </submittedName>
</protein>
<reference evidence="2 3" key="2">
    <citation type="submission" date="2012-08" db="EMBL/GenBank/DDBJ databases">
        <authorList>
            <person name="Gan P.H.P."/>
            <person name="Ikeda K."/>
            <person name="Irieda H."/>
            <person name="Narusaka M."/>
            <person name="O'Connell R.J."/>
            <person name="Narusaka Y."/>
            <person name="Takano Y."/>
            <person name="Kubo Y."/>
            <person name="Shirasu K."/>
        </authorList>
    </citation>
    <scope>NUCLEOTIDE SEQUENCE [LARGE SCALE GENOMIC DNA]</scope>
    <source>
        <strain evidence="2 3">Nara gc5</strain>
    </source>
</reference>
<organism evidence="1">
    <name type="scientific">Colletotrichum fructicola (strain Nara gc5)</name>
    <name type="common">Anthracnose fungus</name>
    <name type="synonym">Colletotrichum gloeosporioides (strain Nara gc5)</name>
    <dbReference type="NCBI Taxonomy" id="1213859"/>
    <lineage>
        <taxon>Eukaryota</taxon>
        <taxon>Fungi</taxon>
        <taxon>Dikarya</taxon>
        <taxon>Ascomycota</taxon>
        <taxon>Pezizomycotina</taxon>
        <taxon>Sordariomycetes</taxon>
        <taxon>Hypocreomycetidae</taxon>
        <taxon>Glomerellales</taxon>
        <taxon>Glomerellaceae</taxon>
        <taxon>Colletotrichum</taxon>
        <taxon>Colletotrichum gloeosporioides species complex</taxon>
    </lineage>
</organism>
<evidence type="ECO:0000313" key="3">
    <source>
        <dbReference type="Proteomes" id="UP000011096"/>
    </source>
</evidence>
<dbReference type="AlphaFoldDB" id="L2FCZ9"/>
<dbReference type="EMBL" id="ANPB02000006">
    <property type="protein sequence ID" value="KAF4480294.1"/>
    <property type="molecule type" value="Genomic_DNA"/>
</dbReference>
<dbReference type="EMBL" id="KB021333">
    <property type="protein sequence ID" value="ELA23886.1"/>
    <property type="molecule type" value="Genomic_DNA"/>
</dbReference>